<evidence type="ECO:0000313" key="1">
    <source>
        <dbReference type="EMBL" id="CAE7586500.1"/>
    </source>
</evidence>
<dbReference type="OrthoDB" id="410650at2759"/>
<dbReference type="EMBL" id="CAJNDS010002757">
    <property type="protein sequence ID" value="CAE7586500.1"/>
    <property type="molecule type" value="Genomic_DNA"/>
</dbReference>
<sequence length="412" mass="47202">MTSSCGRRAREEFLPEEVKDEWCPFKRRRLGDPDMPHNGRGHVYMSRFLGTAIPNKMLKAHPQVVPAYLQELKSDLSGLFNQGVECEGHVYRAALIGVKGDFEYHLEVTNYSRSYTHEGPTNPQAFCPECMAGSDESLPGIDLRDPPAWLSSLYTSDPWSVVPPLSEIPFSESKKATLYRRDAFHTLKHGFLRDLCASCIIWLAHLRFFDSPGDSWSLATRLERAHSSFHLYCLACKKSPSLRKFTKANFHRHKANMFPFLSGKGADTLIVLEWLRWFIKLLLREPRNSSNEILMAMLQTAEAALNYTGVASSHNILIHKSCAKYLLRCGFKLLKGYAFLASKAMSENRRLFSLRPKVHFYHHFLIDLQEQIRAVKEQDEETPCILNYAAIFNCEANEDMIGKIARVYRAFQ</sequence>
<protein>
    <submittedName>
        <fullName evidence="1">Uncharacterized protein</fullName>
    </submittedName>
</protein>
<dbReference type="Proteomes" id="UP000604046">
    <property type="component" value="Unassembled WGS sequence"/>
</dbReference>
<keyword evidence="2" id="KW-1185">Reference proteome</keyword>
<organism evidence="1 2">
    <name type="scientific">Symbiodinium natans</name>
    <dbReference type="NCBI Taxonomy" id="878477"/>
    <lineage>
        <taxon>Eukaryota</taxon>
        <taxon>Sar</taxon>
        <taxon>Alveolata</taxon>
        <taxon>Dinophyceae</taxon>
        <taxon>Suessiales</taxon>
        <taxon>Symbiodiniaceae</taxon>
        <taxon>Symbiodinium</taxon>
    </lineage>
</organism>
<proteinExistence type="predicted"/>
<reference evidence="1" key="1">
    <citation type="submission" date="2021-02" db="EMBL/GenBank/DDBJ databases">
        <authorList>
            <person name="Dougan E. K."/>
            <person name="Rhodes N."/>
            <person name="Thang M."/>
            <person name="Chan C."/>
        </authorList>
    </citation>
    <scope>NUCLEOTIDE SEQUENCE</scope>
</reference>
<name>A0A812UY74_9DINO</name>
<accession>A0A812UY74</accession>
<gene>
    <name evidence="1" type="ORF">SNAT2548_LOCUS33431</name>
</gene>
<evidence type="ECO:0000313" key="2">
    <source>
        <dbReference type="Proteomes" id="UP000604046"/>
    </source>
</evidence>
<dbReference type="AlphaFoldDB" id="A0A812UY74"/>
<comment type="caution">
    <text evidence="1">The sequence shown here is derived from an EMBL/GenBank/DDBJ whole genome shotgun (WGS) entry which is preliminary data.</text>
</comment>